<reference evidence="1" key="1">
    <citation type="submission" date="2019-11" db="EMBL/GenBank/DDBJ databases">
        <authorList>
            <person name="Feng L."/>
        </authorList>
    </citation>
    <scope>NUCLEOTIDE SEQUENCE</scope>
    <source>
        <strain evidence="1">LrhamnosusLFYP97</strain>
    </source>
</reference>
<evidence type="ECO:0000313" key="1">
    <source>
        <dbReference type="EMBL" id="VYT94540.1"/>
    </source>
</evidence>
<organism evidence="1">
    <name type="scientific">Lacticaseibacillus rhamnosus</name>
    <name type="common">Lactobacillus rhamnosus</name>
    <dbReference type="NCBI Taxonomy" id="47715"/>
    <lineage>
        <taxon>Bacteria</taxon>
        <taxon>Bacillati</taxon>
        <taxon>Bacillota</taxon>
        <taxon>Bacilli</taxon>
        <taxon>Lactobacillales</taxon>
        <taxon>Lactobacillaceae</taxon>
        <taxon>Lacticaseibacillus</taxon>
    </lineage>
</organism>
<dbReference type="EMBL" id="CACRTK010000041">
    <property type="protein sequence ID" value="VYT94540.1"/>
    <property type="molecule type" value="Genomic_DNA"/>
</dbReference>
<gene>
    <name evidence="1" type="ORF">LRLFYP97_02277</name>
</gene>
<accession>A0A6N3AXZ4</accession>
<protein>
    <submittedName>
        <fullName evidence="1">Uncharacterized protein</fullName>
    </submittedName>
</protein>
<name>A0A6N3AXZ4_LACRH</name>
<dbReference type="AlphaFoldDB" id="A0A6N3AXZ4"/>
<proteinExistence type="predicted"/>
<sequence length="42" mass="4926">MESIVYVGMDVHKATYSRRRQLFVGLTCKLFARMLFQLTTDV</sequence>